<dbReference type="EMBL" id="LJOW01000659">
    <property type="protein sequence ID" value="OBQ33081.1"/>
    <property type="molecule type" value="Genomic_DNA"/>
</dbReference>
<dbReference type="PATRIC" id="fig|1710896.3.peg.297"/>
<comment type="caution">
    <text evidence="2">The sequence shown here is derived from an EMBL/GenBank/DDBJ whole genome shotgun (WGS) entry which is preliminary data.</text>
</comment>
<sequence>MEIEVVSETAVTEEIEDLEEEVIIMIVIVEIMTDQKDASIAVNKDISLRTVQNVGLSINSARKPREFNNDRNDREGYRGGGNRDYRGGNDRRGGGRDRDRDHDRKRDNSRSDSSRSRDRKRKQK</sequence>
<evidence type="ECO:0000313" key="3">
    <source>
        <dbReference type="Proteomes" id="UP000092093"/>
    </source>
</evidence>
<name>A0A1B7W7E0_APHFL</name>
<protein>
    <submittedName>
        <fullName evidence="2">Uncharacterized protein</fullName>
    </submittedName>
</protein>
<reference evidence="2 3" key="1">
    <citation type="submission" date="2015-09" db="EMBL/GenBank/DDBJ databases">
        <title>Aphanizomenon flos-aquae WA102.</title>
        <authorList>
            <person name="Driscoll C."/>
        </authorList>
    </citation>
    <scope>NUCLEOTIDE SEQUENCE [LARGE SCALE GENOMIC DNA]</scope>
    <source>
        <strain evidence="2">WA102</strain>
    </source>
</reference>
<evidence type="ECO:0000256" key="1">
    <source>
        <dbReference type="SAM" id="MobiDB-lite"/>
    </source>
</evidence>
<proteinExistence type="predicted"/>
<feature type="compositionally biased region" description="Basic and acidic residues" evidence="1">
    <location>
        <begin position="63"/>
        <end position="116"/>
    </location>
</feature>
<evidence type="ECO:0000313" key="2">
    <source>
        <dbReference type="EMBL" id="OBQ33081.1"/>
    </source>
</evidence>
<organism evidence="2 3">
    <name type="scientific">Aphanizomenon flos-aquae WA102</name>
    <dbReference type="NCBI Taxonomy" id="1710896"/>
    <lineage>
        <taxon>Bacteria</taxon>
        <taxon>Bacillati</taxon>
        <taxon>Cyanobacteriota</taxon>
        <taxon>Cyanophyceae</taxon>
        <taxon>Nostocales</taxon>
        <taxon>Aphanizomenonaceae</taxon>
        <taxon>Aphanizomenon</taxon>
    </lineage>
</organism>
<feature type="region of interest" description="Disordered" evidence="1">
    <location>
        <begin position="59"/>
        <end position="124"/>
    </location>
</feature>
<dbReference type="Proteomes" id="UP000092093">
    <property type="component" value="Unassembled WGS sequence"/>
</dbReference>
<accession>A0A1B7W7E0</accession>
<gene>
    <name evidence="2" type="ORF">AN484_27450</name>
</gene>
<dbReference type="AlphaFoldDB" id="A0A1B7W7E0"/>